<keyword evidence="2" id="KW-0808">Transferase</keyword>
<proteinExistence type="predicted"/>
<dbReference type="RefSeq" id="WP_331931453.1">
    <property type="nucleotide sequence ID" value="NZ_JBEPLU010000002.1"/>
</dbReference>
<keyword evidence="3" id="KW-1185">Reference proteome</keyword>
<dbReference type="InterPro" id="IPR002575">
    <property type="entry name" value="Aminoglycoside_PTrfase"/>
</dbReference>
<accession>A0ABV2EMF1</accession>
<dbReference type="EMBL" id="JBEPLU010000002">
    <property type="protein sequence ID" value="MET3527781.1"/>
    <property type="molecule type" value="Genomic_DNA"/>
</dbReference>
<comment type="caution">
    <text evidence="2">The sequence shown here is derived from an EMBL/GenBank/DDBJ whole genome shotgun (WGS) entry which is preliminary data.</text>
</comment>
<dbReference type="Gene3D" id="3.90.1200.10">
    <property type="match status" value="1"/>
</dbReference>
<dbReference type="InterPro" id="IPR011009">
    <property type="entry name" value="Kinase-like_dom_sf"/>
</dbReference>
<protein>
    <submittedName>
        <fullName evidence="2">Ser/Thr protein kinase RdoA (MazF antagonist)</fullName>
    </submittedName>
</protein>
<dbReference type="SUPFAM" id="SSF56112">
    <property type="entry name" value="Protein kinase-like (PK-like)"/>
    <property type="match status" value="1"/>
</dbReference>
<gene>
    <name evidence="2" type="ORF">ABID41_002899</name>
</gene>
<feature type="domain" description="Aminoglycoside phosphotransferase" evidence="1">
    <location>
        <begin position="11"/>
        <end position="237"/>
    </location>
</feature>
<reference evidence="2 3" key="1">
    <citation type="submission" date="2024-06" db="EMBL/GenBank/DDBJ databases">
        <title>Genomic Encyclopedia of Type Strains, Phase IV (KMG-IV): sequencing the most valuable type-strain genomes for metagenomic binning, comparative biology and taxonomic classification.</title>
        <authorList>
            <person name="Goeker M."/>
        </authorList>
    </citation>
    <scope>NUCLEOTIDE SEQUENCE [LARGE SCALE GENOMIC DNA]</scope>
    <source>
        <strain evidence="2 3">DSM 17809</strain>
    </source>
</reference>
<dbReference type="Proteomes" id="UP001549110">
    <property type="component" value="Unassembled WGS sequence"/>
</dbReference>
<dbReference type="Pfam" id="PF01636">
    <property type="entry name" value="APH"/>
    <property type="match status" value="1"/>
</dbReference>
<dbReference type="GO" id="GO:0016301">
    <property type="term" value="F:kinase activity"/>
    <property type="evidence" value="ECO:0007669"/>
    <property type="project" value="UniProtKB-KW"/>
</dbReference>
<evidence type="ECO:0000313" key="3">
    <source>
        <dbReference type="Proteomes" id="UP001549110"/>
    </source>
</evidence>
<evidence type="ECO:0000259" key="1">
    <source>
        <dbReference type="Pfam" id="PF01636"/>
    </source>
</evidence>
<sequence length="280" mass="30884">MSAPAEIRILRPLAGGGGVASVHLVEVAGRLLVLKQNRRRDIAGERLFHEALGVAGLPRLHIEDHAELGPEAVLLEYVDGSPTIGGSPSLQACRLWGDAVGKLHHLPSAGFLTLTDDGALLESSWRDFTKALIHQALQCSRRSDLEPSLITEAERRLALLLQFEPESFVLAHGDLHLNNALIRNGDLVLFDKASEIWSAPAVFDLALIYSEAFFAGRYGVVREDDAARLRAFHEGYGELSPDQAGWLDHFVLLRSLRRYPSPFVPQLGQVIETALERLRR</sequence>
<organism evidence="2 3">
    <name type="scientific">Phenylobacterium koreense</name>
    <dbReference type="NCBI Taxonomy" id="266125"/>
    <lineage>
        <taxon>Bacteria</taxon>
        <taxon>Pseudomonadati</taxon>
        <taxon>Pseudomonadota</taxon>
        <taxon>Alphaproteobacteria</taxon>
        <taxon>Caulobacterales</taxon>
        <taxon>Caulobacteraceae</taxon>
        <taxon>Phenylobacterium</taxon>
    </lineage>
</organism>
<evidence type="ECO:0000313" key="2">
    <source>
        <dbReference type="EMBL" id="MET3527781.1"/>
    </source>
</evidence>
<name>A0ABV2EMF1_9CAUL</name>
<keyword evidence="2" id="KW-0418">Kinase</keyword>